<feature type="domain" description="FAD dependent oxidoreductase" evidence="2">
    <location>
        <begin position="6"/>
        <end position="332"/>
    </location>
</feature>
<dbReference type="Proteomes" id="UP000218890">
    <property type="component" value="Chromosome"/>
</dbReference>
<dbReference type="GO" id="GO:0005737">
    <property type="term" value="C:cytoplasm"/>
    <property type="evidence" value="ECO:0007669"/>
    <property type="project" value="TreeGrafter"/>
</dbReference>
<keyword evidence="4" id="KW-1185">Reference proteome</keyword>
<dbReference type="PANTHER" id="PTHR13847:SF289">
    <property type="entry name" value="GLYCINE OXIDASE"/>
    <property type="match status" value="1"/>
</dbReference>
<dbReference type="AlphaFoldDB" id="A0A0X8X974"/>
<sequence length="353" mass="38336">MESYHYLIVGQGLAGSLTALALLKRGCQVSVVDSAEADAASRITGGLATPLAGPRLTFPAAGSPSVLFSWQRYQELERRFGCRILHRFTLLHNVCHRDEIPRYRKRKQQEPYARWLGDFHQPGGCNGILTDPLGSFEIHGGHLDAPTLLDATARLLREQGSLYRQRFDPAELEIDTDRVRWGEQSFTAAIFCEGPNARHNPFLAELDLTTIPGEVLTLAPEEPLPPYIFHAAGGWMAPLPNGEAKLGATYGQTDTPAIVSNTGRQTLLAQLPRLLARPPAVRVSDHRAGLRPATPSKKPILGRLPGKPLALLNGLGSRAVLQAPYLADALAEHLLNGAPIPQGCLSAQPPEPH</sequence>
<dbReference type="Gene3D" id="3.30.9.10">
    <property type="entry name" value="D-Amino Acid Oxidase, subunit A, domain 2"/>
    <property type="match status" value="1"/>
</dbReference>
<keyword evidence="1" id="KW-0560">Oxidoreductase</keyword>
<dbReference type="Pfam" id="PF01266">
    <property type="entry name" value="DAO"/>
    <property type="match status" value="1"/>
</dbReference>
<dbReference type="PANTHER" id="PTHR13847">
    <property type="entry name" value="SARCOSINE DEHYDROGENASE-RELATED"/>
    <property type="match status" value="1"/>
</dbReference>
<dbReference type="SUPFAM" id="SSF54373">
    <property type="entry name" value="FAD-linked reductases, C-terminal domain"/>
    <property type="match status" value="1"/>
</dbReference>
<gene>
    <name evidence="3" type="primary">fjo30</name>
    <name evidence="3" type="ORF">HH1059_11620</name>
</gene>
<protein>
    <recommendedName>
        <fullName evidence="2">FAD dependent oxidoreductase domain-containing protein</fullName>
    </recommendedName>
</protein>
<dbReference type="InterPro" id="IPR006076">
    <property type="entry name" value="FAD-dep_OxRdtase"/>
</dbReference>
<dbReference type="GO" id="GO:0016491">
    <property type="term" value="F:oxidoreductase activity"/>
    <property type="evidence" value="ECO:0007669"/>
    <property type="project" value="UniProtKB-KW"/>
</dbReference>
<dbReference type="KEGG" id="hhk:HH1059_11620"/>
<accession>A0A0X8X974</accession>
<evidence type="ECO:0000313" key="3">
    <source>
        <dbReference type="EMBL" id="BAU57855.1"/>
    </source>
</evidence>
<proteinExistence type="predicted"/>
<dbReference type="InterPro" id="IPR036188">
    <property type="entry name" value="FAD/NAD-bd_sf"/>
</dbReference>
<dbReference type="Gene3D" id="3.50.50.60">
    <property type="entry name" value="FAD/NAD(P)-binding domain"/>
    <property type="match status" value="1"/>
</dbReference>
<dbReference type="RefSeq" id="WP_096409185.1">
    <property type="nucleotide sequence ID" value="NZ_AP017372.2"/>
</dbReference>
<organism evidence="3 4">
    <name type="scientific">Halorhodospira halochloris</name>
    <name type="common">Ectothiorhodospira halochloris</name>
    <dbReference type="NCBI Taxonomy" id="1052"/>
    <lineage>
        <taxon>Bacteria</taxon>
        <taxon>Pseudomonadati</taxon>
        <taxon>Pseudomonadota</taxon>
        <taxon>Gammaproteobacteria</taxon>
        <taxon>Chromatiales</taxon>
        <taxon>Ectothiorhodospiraceae</taxon>
        <taxon>Halorhodospira</taxon>
    </lineage>
</organism>
<evidence type="ECO:0000313" key="4">
    <source>
        <dbReference type="Proteomes" id="UP000218890"/>
    </source>
</evidence>
<dbReference type="SUPFAM" id="SSF51971">
    <property type="entry name" value="Nucleotide-binding domain"/>
    <property type="match status" value="1"/>
</dbReference>
<name>A0A0X8X974_HALHR</name>
<reference evidence="3" key="1">
    <citation type="submission" date="2016-02" db="EMBL/GenBank/DDBJ databases">
        <title>Halorhodospira halochloris DSM-1059 complete genome, version 2.</title>
        <authorList>
            <person name="Tsukatani Y."/>
        </authorList>
    </citation>
    <scope>NUCLEOTIDE SEQUENCE</scope>
    <source>
        <strain evidence="3">DSM 1059</strain>
    </source>
</reference>
<evidence type="ECO:0000259" key="2">
    <source>
        <dbReference type="Pfam" id="PF01266"/>
    </source>
</evidence>
<dbReference type="EMBL" id="AP017372">
    <property type="protein sequence ID" value="BAU57855.1"/>
    <property type="molecule type" value="Genomic_DNA"/>
</dbReference>
<evidence type="ECO:0000256" key="1">
    <source>
        <dbReference type="ARBA" id="ARBA00023002"/>
    </source>
</evidence>
<dbReference type="OrthoDB" id="214253at2"/>